<keyword evidence="7 10" id="KW-0472">Membrane</keyword>
<name>A0AA90PTL9_9HELI</name>
<keyword evidence="6 11" id="KW-0798">TonB box</keyword>
<dbReference type="EMBL" id="JAUYZK010000008">
    <property type="protein sequence ID" value="MDP2539324.1"/>
    <property type="molecule type" value="Genomic_DNA"/>
</dbReference>
<dbReference type="CDD" id="cd01347">
    <property type="entry name" value="ligand_gated_channel"/>
    <property type="match status" value="1"/>
</dbReference>
<sequence length="749" mass="83780">MSRKNRCILVLCCIVMSGVFLFGDDEKSFELNKVVTTSNRMPTLMSEAPGNVSVMNHKEIKDRTSQQISDMISVMAGVKVDKDAGYNGRPQVYMRGIPYGTLIMLDGVILNDLEGEMRIIQSISSMDIDHVEVVRGPFSSLYGTGGIGGVINFITSMPTKLEMKATLGYGNEIVDGGAEKNRTRGYFSIGDAFLDKRLRLKASYGFSMSDGYARVPAILKEPFDVSSGITAYGKPTVAGENVGKLGRSGYLTNNGHIKAEYDWGDNDTTSVSFNISTINENQNSTQTNLRNSIFQPVYGGYTDSAKTSFYSPFYGIGWSGFRFEQNYLASISHKHYFNDNSSLTTTISSVDLISHFSDGDNSNPKTSIFGGPGKSLDNSATSNYLDIVYQNKLTDKHTLMIGFQARYMEASNERHTIGDWTRRDFWNDYTGLYGQDNSSAYTIALWTQFTSKWSDVFSTNMGLRLDYWQTFDMSTLDTTDVYNPSKEIFPDTKKFFPSPKFAFNYQPFSYAVLKGSIGLAFRAPNTREMYAHAHSGDYQENNPFLSPEYGLEFDIGLEQGNSYGGLFKAYYYQTEMFNAIYKNGSGSIDDPYQNINGGHERINGVELEFDQKIYKDLSISANYTYTNAKIIRNDAQPKYNGHYIAQIPPHMGHLALLYGGEDKIGFFGSLQLNAQSGAFTSLDNKATDKTQKTFGSINPHVSFDAKIGYEFHNKTSLSLSFLNFTNAQYYDYYKAPGASFYVQIGSKFF</sequence>
<dbReference type="SUPFAM" id="SSF56935">
    <property type="entry name" value="Porins"/>
    <property type="match status" value="1"/>
</dbReference>
<evidence type="ECO:0000256" key="3">
    <source>
        <dbReference type="ARBA" id="ARBA00022452"/>
    </source>
</evidence>
<feature type="signal peptide" evidence="12">
    <location>
        <begin position="1"/>
        <end position="22"/>
    </location>
</feature>
<dbReference type="RefSeq" id="WP_305517255.1">
    <property type="nucleotide sequence ID" value="NZ_JAUPEV010000008.1"/>
</dbReference>
<dbReference type="InterPro" id="IPR039426">
    <property type="entry name" value="TonB-dep_rcpt-like"/>
</dbReference>
<evidence type="ECO:0000259" key="13">
    <source>
        <dbReference type="Pfam" id="PF00593"/>
    </source>
</evidence>
<keyword evidence="2 10" id="KW-0813">Transport</keyword>
<evidence type="ECO:0000256" key="7">
    <source>
        <dbReference type="ARBA" id="ARBA00023136"/>
    </source>
</evidence>
<evidence type="ECO:0000256" key="4">
    <source>
        <dbReference type="ARBA" id="ARBA00022692"/>
    </source>
</evidence>
<gene>
    <name evidence="15" type="ORF">Q5I04_05760</name>
    <name evidence="16" type="ORF">Q5I06_06005</name>
</gene>
<keyword evidence="4 10" id="KW-0812">Transmembrane</keyword>
<comment type="subcellular location">
    <subcellularLocation>
        <location evidence="1 10">Cell outer membrane</location>
        <topology evidence="1 10">Multi-pass membrane protein</topology>
    </subcellularLocation>
</comment>
<dbReference type="GO" id="GO:0015344">
    <property type="term" value="F:siderophore uptake transmembrane transporter activity"/>
    <property type="evidence" value="ECO:0007669"/>
    <property type="project" value="TreeGrafter"/>
</dbReference>
<feature type="chain" id="PRO_5041688867" evidence="12">
    <location>
        <begin position="23"/>
        <end position="749"/>
    </location>
</feature>
<dbReference type="InterPro" id="IPR012910">
    <property type="entry name" value="Plug_dom"/>
</dbReference>
<keyword evidence="8 16" id="KW-0675">Receptor</keyword>
<dbReference type="PANTHER" id="PTHR30069">
    <property type="entry name" value="TONB-DEPENDENT OUTER MEMBRANE RECEPTOR"/>
    <property type="match status" value="1"/>
</dbReference>
<dbReference type="InterPro" id="IPR000531">
    <property type="entry name" value="Beta-barrel_TonB"/>
</dbReference>
<evidence type="ECO:0000256" key="5">
    <source>
        <dbReference type="ARBA" id="ARBA00022729"/>
    </source>
</evidence>
<dbReference type="Proteomes" id="UP001177258">
    <property type="component" value="Unassembled WGS sequence"/>
</dbReference>
<comment type="similarity">
    <text evidence="10 11">Belongs to the TonB-dependent receptor family.</text>
</comment>
<keyword evidence="9 10" id="KW-0998">Cell outer membrane</keyword>
<dbReference type="AlphaFoldDB" id="A0AA90PTL9"/>
<proteinExistence type="inferred from homology"/>
<keyword evidence="3 10" id="KW-1134">Transmembrane beta strand</keyword>
<evidence type="ECO:0000256" key="8">
    <source>
        <dbReference type="ARBA" id="ARBA00023170"/>
    </source>
</evidence>
<dbReference type="Gene3D" id="2.170.130.10">
    <property type="entry name" value="TonB-dependent receptor, plug domain"/>
    <property type="match status" value="1"/>
</dbReference>
<feature type="domain" description="TonB-dependent receptor-like beta-barrel" evidence="13">
    <location>
        <begin position="277"/>
        <end position="723"/>
    </location>
</feature>
<evidence type="ECO:0000313" key="17">
    <source>
        <dbReference type="Proteomes" id="UP001177258"/>
    </source>
</evidence>
<accession>A0AA90PTL9</accession>
<reference evidence="15" key="2">
    <citation type="submission" date="2023-07" db="EMBL/GenBank/DDBJ databases">
        <authorList>
            <person name="Aydin F."/>
            <person name="Tarhane S."/>
            <person name="Saticioglu I.B."/>
            <person name="Karakaya E."/>
            <person name="Abay S."/>
            <person name="Guran O."/>
            <person name="Bozkurt E."/>
            <person name="Uzum N."/>
            <person name="Olgun K."/>
            <person name="Jablonski D."/>
        </authorList>
    </citation>
    <scope>NUCLEOTIDE SEQUENCE</scope>
    <source>
        <strain evidence="15">Faydin-H75</strain>
    </source>
</reference>
<evidence type="ECO:0000313" key="16">
    <source>
        <dbReference type="EMBL" id="MDP2539324.1"/>
    </source>
</evidence>
<dbReference type="Proteomes" id="UP001240777">
    <property type="component" value="Unassembled WGS sequence"/>
</dbReference>
<dbReference type="Gene3D" id="2.40.170.20">
    <property type="entry name" value="TonB-dependent receptor, beta-barrel domain"/>
    <property type="match status" value="1"/>
</dbReference>
<dbReference type="EMBL" id="JAUPEV010000008">
    <property type="protein sequence ID" value="MDO7253412.1"/>
    <property type="molecule type" value="Genomic_DNA"/>
</dbReference>
<protein>
    <submittedName>
        <fullName evidence="16">TonB-dependent receptor</fullName>
    </submittedName>
</protein>
<dbReference type="InterPro" id="IPR037066">
    <property type="entry name" value="Plug_dom_sf"/>
</dbReference>
<comment type="caution">
    <text evidence="16">The sequence shown here is derived from an EMBL/GenBank/DDBJ whole genome shotgun (WGS) entry which is preliminary data.</text>
</comment>
<dbReference type="InterPro" id="IPR036942">
    <property type="entry name" value="Beta-barrel_TonB_sf"/>
</dbReference>
<dbReference type="GO" id="GO:0009279">
    <property type="term" value="C:cell outer membrane"/>
    <property type="evidence" value="ECO:0007669"/>
    <property type="project" value="UniProtKB-SubCell"/>
</dbReference>
<reference evidence="15 17" key="3">
    <citation type="journal article" date="2024" name="Syst. Appl. Microbiol.">
        <title>Helicobacter cappadocius sp. nov., from lizards: The first psychrotrophic Helicobacter species.</title>
        <authorList>
            <person name="Aydin F."/>
            <person name="Tarhane S."/>
            <person name="Karakaya E."/>
            <person name="Abay S."/>
            <person name="Kayman T."/>
            <person name="Guran O."/>
            <person name="Bozkurt E."/>
            <person name="Uzum N."/>
            <person name="Avci A."/>
            <person name="Olgun K."/>
            <person name="Jablonski D."/>
            <person name="Guran C."/>
            <person name="Burcin Saticioglu I."/>
        </authorList>
    </citation>
    <scope>NUCLEOTIDE SEQUENCE [LARGE SCALE GENOMIC DNA]</scope>
    <source>
        <strain evidence="15">Faydin-H75</strain>
        <strain evidence="17">faydin-H76</strain>
    </source>
</reference>
<dbReference type="Pfam" id="PF07715">
    <property type="entry name" value="Plug"/>
    <property type="match status" value="1"/>
</dbReference>
<keyword evidence="18" id="KW-1185">Reference proteome</keyword>
<organism evidence="16 17">
    <name type="scientific">Helicobacter cappadocius</name>
    <dbReference type="NCBI Taxonomy" id="3063998"/>
    <lineage>
        <taxon>Bacteria</taxon>
        <taxon>Pseudomonadati</taxon>
        <taxon>Campylobacterota</taxon>
        <taxon>Epsilonproteobacteria</taxon>
        <taxon>Campylobacterales</taxon>
        <taxon>Helicobacteraceae</taxon>
        <taxon>Helicobacter</taxon>
    </lineage>
</organism>
<evidence type="ECO:0000313" key="18">
    <source>
        <dbReference type="Proteomes" id="UP001240777"/>
    </source>
</evidence>
<evidence type="ECO:0000256" key="11">
    <source>
        <dbReference type="RuleBase" id="RU003357"/>
    </source>
</evidence>
<evidence type="ECO:0000256" key="1">
    <source>
        <dbReference type="ARBA" id="ARBA00004571"/>
    </source>
</evidence>
<dbReference type="Pfam" id="PF00593">
    <property type="entry name" value="TonB_dep_Rec_b-barrel"/>
    <property type="match status" value="1"/>
</dbReference>
<reference evidence="16 18" key="1">
    <citation type="submission" date="2023-07" db="EMBL/GenBank/DDBJ databases">
        <title>Unpublished Manusciprt.</title>
        <authorList>
            <person name="Aydin F."/>
            <person name="Tarhane S."/>
            <person name="Saticioglu I.B."/>
            <person name="Karakaya E."/>
            <person name="Abay S."/>
            <person name="Guran O."/>
            <person name="Bozkurt E."/>
            <person name="Uzum N."/>
            <person name="Olgun K."/>
            <person name="Jablonski D."/>
        </authorList>
    </citation>
    <scope>NUCLEOTIDE SEQUENCE</scope>
    <source>
        <strain evidence="18">faydin-H75</strain>
        <strain evidence="16">Faydin-H76</strain>
    </source>
</reference>
<evidence type="ECO:0000256" key="2">
    <source>
        <dbReference type="ARBA" id="ARBA00022448"/>
    </source>
</evidence>
<evidence type="ECO:0000256" key="10">
    <source>
        <dbReference type="PROSITE-ProRule" id="PRU01360"/>
    </source>
</evidence>
<dbReference type="PROSITE" id="PS52016">
    <property type="entry name" value="TONB_DEPENDENT_REC_3"/>
    <property type="match status" value="1"/>
</dbReference>
<evidence type="ECO:0000256" key="9">
    <source>
        <dbReference type="ARBA" id="ARBA00023237"/>
    </source>
</evidence>
<keyword evidence="5 12" id="KW-0732">Signal</keyword>
<dbReference type="GO" id="GO:0044718">
    <property type="term" value="P:siderophore transmembrane transport"/>
    <property type="evidence" value="ECO:0007669"/>
    <property type="project" value="TreeGrafter"/>
</dbReference>
<evidence type="ECO:0000256" key="12">
    <source>
        <dbReference type="SAM" id="SignalP"/>
    </source>
</evidence>
<feature type="domain" description="TonB-dependent receptor plug" evidence="14">
    <location>
        <begin position="46"/>
        <end position="150"/>
    </location>
</feature>
<evidence type="ECO:0000259" key="14">
    <source>
        <dbReference type="Pfam" id="PF07715"/>
    </source>
</evidence>
<evidence type="ECO:0000313" key="15">
    <source>
        <dbReference type="EMBL" id="MDO7253412.1"/>
    </source>
</evidence>
<dbReference type="PANTHER" id="PTHR30069:SF29">
    <property type="entry name" value="HEMOGLOBIN AND HEMOGLOBIN-HAPTOGLOBIN-BINDING PROTEIN 1-RELATED"/>
    <property type="match status" value="1"/>
</dbReference>
<evidence type="ECO:0000256" key="6">
    <source>
        <dbReference type="ARBA" id="ARBA00023077"/>
    </source>
</evidence>